<feature type="domain" description="PPIase FKBP-type" evidence="11">
    <location>
        <begin position="6"/>
        <end position="94"/>
    </location>
</feature>
<dbReference type="EMBL" id="CACVAP010000037">
    <property type="protein sequence ID" value="CAA6802245.1"/>
    <property type="molecule type" value="Genomic_DNA"/>
</dbReference>
<dbReference type="InterPro" id="IPR001179">
    <property type="entry name" value="PPIase_FKBP_dom"/>
</dbReference>
<dbReference type="SUPFAM" id="SSF54534">
    <property type="entry name" value="FKBP-like"/>
    <property type="match status" value="1"/>
</dbReference>
<reference evidence="12" key="1">
    <citation type="submission" date="2020-01" db="EMBL/GenBank/DDBJ databases">
        <authorList>
            <person name="Meier V. D."/>
            <person name="Meier V D."/>
        </authorList>
    </citation>
    <scope>NUCLEOTIDE SEQUENCE</scope>
    <source>
        <strain evidence="12">HLG_WM_MAG_06</strain>
    </source>
</reference>
<keyword evidence="7 9" id="KW-0413">Isomerase</keyword>
<dbReference type="GO" id="GO:0005737">
    <property type="term" value="C:cytoplasm"/>
    <property type="evidence" value="ECO:0007669"/>
    <property type="project" value="UniProtKB-SubCell"/>
</dbReference>
<evidence type="ECO:0000256" key="5">
    <source>
        <dbReference type="ARBA" id="ARBA00023110"/>
    </source>
</evidence>
<dbReference type="PANTHER" id="PTHR47861">
    <property type="entry name" value="FKBP-TYPE PEPTIDYL-PROLYL CIS-TRANS ISOMERASE SLYD"/>
    <property type="match status" value="1"/>
</dbReference>
<gene>
    <name evidence="12" type="ORF">HELGO_WM34919</name>
</gene>
<accession>A0A6S6SH38</accession>
<comment type="catalytic activity">
    <reaction evidence="1 9 10">
        <text>[protein]-peptidylproline (omega=180) = [protein]-peptidylproline (omega=0)</text>
        <dbReference type="Rhea" id="RHEA:16237"/>
        <dbReference type="Rhea" id="RHEA-COMP:10747"/>
        <dbReference type="Rhea" id="RHEA-COMP:10748"/>
        <dbReference type="ChEBI" id="CHEBI:83833"/>
        <dbReference type="ChEBI" id="CHEBI:83834"/>
        <dbReference type="EC" id="5.2.1.8"/>
    </reaction>
</comment>
<evidence type="ECO:0000256" key="8">
    <source>
        <dbReference type="ARBA" id="ARBA00037071"/>
    </source>
</evidence>
<comment type="function">
    <text evidence="8">Also involved in hydrogenase metallocenter assembly, probably by participating in the nickel insertion step. This function in hydrogenase biosynthesis requires chaperone activity and the presence of the metal-binding domain, but not PPIase activity.</text>
</comment>
<dbReference type="Pfam" id="PF00254">
    <property type="entry name" value="FKBP_C"/>
    <property type="match status" value="1"/>
</dbReference>
<evidence type="ECO:0000256" key="4">
    <source>
        <dbReference type="ARBA" id="ARBA00022490"/>
    </source>
</evidence>
<keyword evidence="4" id="KW-0963">Cytoplasm</keyword>
<dbReference type="AlphaFoldDB" id="A0A6S6SH38"/>
<evidence type="ECO:0000313" key="12">
    <source>
        <dbReference type="EMBL" id="CAA6802245.1"/>
    </source>
</evidence>
<keyword evidence="5 9" id="KW-0697">Rotamase</keyword>
<comment type="similarity">
    <text evidence="3 10">Belongs to the FKBP-type PPIase family.</text>
</comment>
<evidence type="ECO:0000256" key="10">
    <source>
        <dbReference type="RuleBase" id="RU003915"/>
    </source>
</evidence>
<evidence type="ECO:0000256" key="9">
    <source>
        <dbReference type="PROSITE-ProRule" id="PRU00277"/>
    </source>
</evidence>
<protein>
    <recommendedName>
        <fullName evidence="10">Peptidyl-prolyl cis-trans isomerase</fullName>
        <ecNumber evidence="10">5.2.1.8</ecNumber>
    </recommendedName>
</protein>
<evidence type="ECO:0000256" key="7">
    <source>
        <dbReference type="ARBA" id="ARBA00023235"/>
    </source>
</evidence>
<evidence type="ECO:0000256" key="1">
    <source>
        <dbReference type="ARBA" id="ARBA00000971"/>
    </source>
</evidence>
<dbReference type="Gene3D" id="3.10.50.40">
    <property type="match status" value="1"/>
</dbReference>
<evidence type="ECO:0000256" key="6">
    <source>
        <dbReference type="ARBA" id="ARBA00023186"/>
    </source>
</evidence>
<evidence type="ECO:0000256" key="2">
    <source>
        <dbReference type="ARBA" id="ARBA00004496"/>
    </source>
</evidence>
<dbReference type="GO" id="GO:0042026">
    <property type="term" value="P:protein refolding"/>
    <property type="evidence" value="ECO:0007669"/>
    <property type="project" value="UniProtKB-ARBA"/>
</dbReference>
<keyword evidence="6" id="KW-0143">Chaperone</keyword>
<evidence type="ECO:0000259" key="11">
    <source>
        <dbReference type="PROSITE" id="PS50059"/>
    </source>
</evidence>
<dbReference type="EC" id="5.2.1.8" evidence="10"/>
<sequence>MKIQKNAMVSIDMTFKDENGNIVENNDEEIIYLHGGYGHLFTKLEDGLEGKTIGDTFNIDLSPEEAFGEFNEELVSKELLSDLPEDLEVGMELDGGLDGVIFSVLEMDDTHALVDGNHPYAGFSLVAEGKVLEIEYLDDETIAKVLEDDHQH</sequence>
<dbReference type="PANTHER" id="PTHR47861:SF3">
    <property type="entry name" value="FKBP-TYPE PEPTIDYL-PROLYL CIS-TRANS ISOMERASE SLYD"/>
    <property type="match status" value="1"/>
</dbReference>
<comment type="subcellular location">
    <subcellularLocation>
        <location evidence="2">Cytoplasm</location>
    </subcellularLocation>
</comment>
<dbReference type="PROSITE" id="PS50059">
    <property type="entry name" value="FKBP_PPIASE"/>
    <property type="match status" value="1"/>
</dbReference>
<proteinExistence type="inferred from homology"/>
<name>A0A6S6SH38_9BACT</name>
<organism evidence="12">
    <name type="scientific">uncultured Sulfurovum sp</name>
    <dbReference type="NCBI Taxonomy" id="269237"/>
    <lineage>
        <taxon>Bacteria</taxon>
        <taxon>Pseudomonadati</taxon>
        <taxon>Campylobacterota</taxon>
        <taxon>Epsilonproteobacteria</taxon>
        <taxon>Campylobacterales</taxon>
        <taxon>Sulfurovaceae</taxon>
        <taxon>Sulfurovum</taxon>
        <taxon>environmental samples</taxon>
    </lineage>
</organism>
<dbReference type="InterPro" id="IPR046357">
    <property type="entry name" value="PPIase_dom_sf"/>
</dbReference>
<dbReference type="GO" id="GO:0003755">
    <property type="term" value="F:peptidyl-prolyl cis-trans isomerase activity"/>
    <property type="evidence" value="ECO:0007669"/>
    <property type="project" value="UniProtKB-UniRule"/>
</dbReference>
<evidence type="ECO:0000256" key="3">
    <source>
        <dbReference type="ARBA" id="ARBA00006577"/>
    </source>
</evidence>